<feature type="domain" description="Rad4 beta-hairpin" evidence="9">
    <location>
        <begin position="644"/>
        <end position="707"/>
    </location>
</feature>
<dbReference type="GO" id="GO:0071942">
    <property type="term" value="C:XPC complex"/>
    <property type="evidence" value="ECO:0007669"/>
    <property type="project" value="TreeGrafter"/>
</dbReference>
<dbReference type="InterPro" id="IPR004583">
    <property type="entry name" value="DNA_repair_Rad4"/>
</dbReference>
<dbReference type="InterPro" id="IPR036985">
    <property type="entry name" value="Transglutaminase-like_sf"/>
</dbReference>
<dbReference type="Pfam" id="PF10404">
    <property type="entry name" value="BHD_2"/>
    <property type="match status" value="1"/>
</dbReference>
<dbReference type="InterPro" id="IPR018325">
    <property type="entry name" value="Rad4/PNGase_transGLS-fold"/>
</dbReference>
<name>A0AAD3S6W3_NEPGR</name>
<dbReference type="GO" id="GO:0006289">
    <property type="term" value="P:nucleotide-excision repair"/>
    <property type="evidence" value="ECO:0007669"/>
    <property type="project" value="InterPro"/>
</dbReference>
<keyword evidence="6" id="KW-0175">Coiled coil</keyword>
<dbReference type="PANTHER" id="PTHR12135">
    <property type="entry name" value="DNA REPAIR PROTEIN XP-C / RAD4"/>
    <property type="match status" value="1"/>
</dbReference>
<evidence type="ECO:0000256" key="2">
    <source>
        <dbReference type="ARBA" id="ARBA00009525"/>
    </source>
</evidence>
<dbReference type="InterPro" id="IPR042488">
    <property type="entry name" value="Rad4_BHD3_sf"/>
</dbReference>
<dbReference type="Gene3D" id="3.30.70.2460">
    <property type="entry name" value="Rad4, beta-hairpin domain BHD3"/>
    <property type="match status" value="1"/>
</dbReference>
<dbReference type="SMART" id="SM01032">
    <property type="entry name" value="BHD_3"/>
    <property type="match status" value="1"/>
</dbReference>
<dbReference type="Gene3D" id="2.20.20.110">
    <property type="entry name" value="Rad4, beta-hairpin domain BHD1"/>
    <property type="match status" value="1"/>
</dbReference>
<dbReference type="FunFam" id="3.30.70.2460:FF:000001">
    <property type="entry name" value="DNA repair protein Rad4 family"/>
    <property type="match status" value="1"/>
</dbReference>
<organism evidence="11 12">
    <name type="scientific">Nepenthes gracilis</name>
    <name type="common">Slender pitcher plant</name>
    <dbReference type="NCBI Taxonomy" id="150966"/>
    <lineage>
        <taxon>Eukaryota</taxon>
        <taxon>Viridiplantae</taxon>
        <taxon>Streptophyta</taxon>
        <taxon>Embryophyta</taxon>
        <taxon>Tracheophyta</taxon>
        <taxon>Spermatophyta</taxon>
        <taxon>Magnoliopsida</taxon>
        <taxon>eudicotyledons</taxon>
        <taxon>Gunneridae</taxon>
        <taxon>Pentapetalae</taxon>
        <taxon>Caryophyllales</taxon>
        <taxon>Nepenthaceae</taxon>
        <taxon>Nepenthes</taxon>
    </lineage>
</organism>
<feature type="compositionally biased region" description="Basic residues" evidence="7">
    <location>
        <begin position="1"/>
        <end position="11"/>
    </location>
</feature>
<evidence type="ECO:0000313" key="12">
    <source>
        <dbReference type="Proteomes" id="UP001279734"/>
    </source>
</evidence>
<dbReference type="SMART" id="SM01030">
    <property type="entry name" value="BHD_1"/>
    <property type="match status" value="1"/>
</dbReference>
<keyword evidence="4" id="KW-0234">DNA repair</keyword>
<protein>
    <recommendedName>
        <fullName evidence="13">DNA repair protein RAD4</fullName>
    </recommendedName>
</protein>
<evidence type="ECO:0000256" key="1">
    <source>
        <dbReference type="ARBA" id="ARBA00004123"/>
    </source>
</evidence>
<dbReference type="InterPro" id="IPR018328">
    <property type="entry name" value="Rad4_beta-hairpin_dom3"/>
</dbReference>
<evidence type="ECO:0000256" key="5">
    <source>
        <dbReference type="ARBA" id="ARBA00023242"/>
    </source>
</evidence>
<dbReference type="Gene3D" id="3.90.260.10">
    <property type="entry name" value="Transglutaminase-like"/>
    <property type="match status" value="1"/>
</dbReference>
<evidence type="ECO:0008006" key="13">
    <source>
        <dbReference type="Google" id="ProtNLM"/>
    </source>
</evidence>
<keyword evidence="3" id="KW-0227">DNA damage</keyword>
<keyword evidence="12" id="KW-1185">Reference proteome</keyword>
<gene>
    <name evidence="11" type="ORF">Nepgr_007002</name>
</gene>
<evidence type="ECO:0000259" key="10">
    <source>
        <dbReference type="SMART" id="SM01032"/>
    </source>
</evidence>
<keyword evidence="5" id="KW-0539">Nucleus</keyword>
<evidence type="ECO:0000256" key="3">
    <source>
        <dbReference type="ARBA" id="ARBA00022763"/>
    </source>
</evidence>
<dbReference type="Proteomes" id="UP001279734">
    <property type="component" value="Unassembled WGS sequence"/>
</dbReference>
<dbReference type="GO" id="GO:0003684">
    <property type="term" value="F:damaged DNA binding"/>
    <property type="evidence" value="ECO:0007669"/>
    <property type="project" value="InterPro"/>
</dbReference>
<evidence type="ECO:0000259" key="8">
    <source>
        <dbReference type="SMART" id="SM01030"/>
    </source>
</evidence>
<feature type="domain" description="Rad4 beta-hairpin" evidence="10">
    <location>
        <begin position="714"/>
        <end position="788"/>
    </location>
</feature>
<feature type="region of interest" description="Disordered" evidence="7">
    <location>
        <begin position="370"/>
        <end position="396"/>
    </location>
</feature>
<comment type="subcellular location">
    <subcellularLocation>
        <location evidence="1">Nucleus</location>
    </subcellularLocation>
</comment>
<comment type="caution">
    <text evidence="11">The sequence shown here is derived from an EMBL/GenBank/DDBJ whole genome shotgun (WGS) entry which is preliminary data.</text>
</comment>
<reference evidence="11" key="1">
    <citation type="submission" date="2023-05" db="EMBL/GenBank/DDBJ databases">
        <title>Nepenthes gracilis genome sequencing.</title>
        <authorList>
            <person name="Fukushima K."/>
        </authorList>
    </citation>
    <scope>NUCLEOTIDE SEQUENCE</scope>
    <source>
        <strain evidence="11">SING2019-196</strain>
    </source>
</reference>
<dbReference type="GO" id="GO:0005737">
    <property type="term" value="C:cytoplasm"/>
    <property type="evidence" value="ECO:0007669"/>
    <property type="project" value="TreeGrafter"/>
</dbReference>
<evidence type="ECO:0000256" key="6">
    <source>
        <dbReference type="SAM" id="Coils"/>
    </source>
</evidence>
<sequence>MQTRNQAKHQKQSSGTLAEISQDGVNKLLRQVNPSGTAENGLKSNGKQGSSTSSKINVNLDAEIRGKDASGDTNWGRDVVGEICQQKLVRDEEGTDESDWEDGSISKNLYEELPRRIRKLLSLYIRFICYVCWPGRLIDSACSDPFIQAVLLSLLPSRLLQISEVPKLTVNVLAPLVTWFHNYFRVRSPSGGEVPFHSSLAVALETREGTLEEVVALSVALFRALNLTARFVSMMDVASLKPELEKPGLSNLDVRVERKDIFNSSTLMVTGPHQEGIISARSSLLSEENIHETSLACASEIESCNSSRKTNDKDFLSADQLKMPDLSASETRTCSEGANKPHRKGDLEFQMQLEMALSATSVGILKRNLDSDIDNSHSSPSKASAPLKRIRSENSTSSSQDLSIAVGSRKVGAPLYWAEVYCSGENMTGKWVHVDAVNFIIDGEDKVEAAALACKKSLRYVVAFAGNGAKDVTRRYCAKWYRISSKRVNSLWWDAVLAPLKELESGATGGVVLLDQHELDSTTVFEEVEQKKQDHLTQECKQGNAGLLEMLGTGANKGHGKRFATETTMRNNSAIASRSCLEDMELKTRALTEPLPSNQQAYRNHPLYAIAKWLTKYQILHPKGPVLGFCSGHPVYPRSCVQALHTKERWLHEGLQVRANELPAKVVASNAKQQKGQVALLENSAEVGSGRTVALYGKWQTEPLCLPHAVNGIVPKNERGQVDVWSEKCLPPGTVHLKLPRLVPVAKRLDIDFAPAMVGFDFQNGRSIPVYEGIVVCSEFKDAILEAYGEEEERREEEEKKRDEKQAISRWYQLLSSVVVRQRLNDSYGVSCSSQSNVNPQEQMICLVHTLTPARIKSILILSSRMSRKPSRASRQHTQRIMSTYI</sequence>
<dbReference type="EMBL" id="BSYO01000005">
    <property type="protein sequence ID" value="GMH05162.1"/>
    <property type="molecule type" value="Genomic_DNA"/>
</dbReference>
<feature type="domain" description="Rad4 beta-hairpin" evidence="8">
    <location>
        <begin position="591"/>
        <end position="642"/>
    </location>
</feature>
<evidence type="ECO:0000256" key="7">
    <source>
        <dbReference type="SAM" id="MobiDB-lite"/>
    </source>
</evidence>
<dbReference type="AlphaFoldDB" id="A0AAD3S6W3"/>
<comment type="similarity">
    <text evidence="2">Belongs to the XPC family.</text>
</comment>
<dbReference type="Pfam" id="PF03835">
    <property type="entry name" value="Rad4"/>
    <property type="match status" value="1"/>
</dbReference>
<dbReference type="InterPro" id="IPR038765">
    <property type="entry name" value="Papain-like_cys_pep_sf"/>
</dbReference>
<feature type="coiled-coil region" evidence="6">
    <location>
        <begin position="781"/>
        <end position="808"/>
    </location>
</feature>
<dbReference type="InterPro" id="IPR018327">
    <property type="entry name" value="BHD_2"/>
</dbReference>
<proteinExistence type="inferred from homology"/>
<evidence type="ECO:0000313" key="11">
    <source>
        <dbReference type="EMBL" id="GMH05162.1"/>
    </source>
</evidence>
<evidence type="ECO:0000259" key="9">
    <source>
        <dbReference type="SMART" id="SM01031"/>
    </source>
</evidence>
<accession>A0AAD3S6W3</accession>
<dbReference type="Pfam" id="PF10405">
    <property type="entry name" value="BHD_3"/>
    <property type="match status" value="1"/>
</dbReference>
<evidence type="ECO:0000256" key="4">
    <source>
        <dbReference type="ARBA" id="ARBA00023204"/>
    </source>
</evidence>
<dbReference type="PANTHER" id="PTHR12135:SF0">
    <property type="entry name" value="DNA REPAIR PROTEIN COMPLEMENTING XP-C CELLS"/>
    <property type="match status" value="1"/>
</dbReference>
<dbReference type="SMART" id="SM01031">
    <property type="entry name" value="BHD_2"/>
    <property type="match status" value="1"/>
</dbReference>
<dbReference type="InterPro" id="IPR018326">
    <property type="entry name" value="Rad4_beta-hairpin_dom1"/>
</dbReference>
<dbReference type="GO" id="GO:0003697">
    <property type="term" value="F:single-stranded DNA binding"/>
    <property type="evidence" value="ECO:0007669"/>
    <property type="project" value="TreeGrafter"/>
</dbReference>
<dbReference type="GO" id="GO:0000111">
    <property type="term" value="C:nucleotide-excision repair factor 2 complex"/>
    <property type="evidence" value="ECO:0007669"/>
    <property type="project" value="TreeGrafter"/>
</dbReference>
<dbReference type="Pfam" id="PF10403">
    <property type="entry name" value="BHD_1"/>
    <property type="match status" value="1"/>
</dbReference>
<feature type="compositionally biased region" description="Polar residues" evidence="7">
    <location>
        <begin position="32"/>
        <end position="57"/>
    </location>
</feature>
<dbReference type="SUPFAM" id="SSF54001">
    <property type="entry name" value="Cysteine proteinases"/>
    <property type="match status" value="1"/>
</dbReference>
<feature type="region of interest" description="Disordered" evidence="7">
    <location>
        <begin position="1"/>
        <end position="57"/>
    </location>
</feature>
<dbReference type="GO" id="GO:0006298">
    <property type="term" value="P:mismatch repair"/>
    <property type="evidence" value="ECO:0007669"/>
    <property type="project" value="TreeGrafter"/>
</dbReference>